<dbReference type="AlphaFoldDB" id="A0A3S1AEY3"/>
<proteinExistence type="predicted"/>
<dbReference type="GO" id="GO:0008237">
    <property type="term" value="F:metallopeptidase activity"/>
    <property type="evidence" value="ECO:0007669"/>
    <property type="project" value="InterPro"/>
</dbReference>
<accession>A0A3S1AEY3</accession>
<keyword evidence="2" id="KW-1133">Transmembrane helix</keyword>
<dbReference type="Pfam" id="PF13181">
    <property type="entry name" value="TPR_8"/>
    <property type="match status" value="1"/>
</dbReference>
<dbReference type="SUPFAM" id="SSF69360">
    <property type="entry name" value="Cell wall binding repeat"/>
    <property type="match status" value="1"/>
</dbReference>
<feature type="repeat" description="TPR" evidence="1">
    <location>
        <begin position="897"/>
        <end position="930"/>
    </location>
</feature>
<name>A0A3S1AEY3_9CYAN</name>
<feature type="transmembrane region" description="Helical" evidence="2">
    <location>
        <begin position="505"/>
        <end position="529"/>
    </location>
</feature>
<organism evidence="3 4">
    <name type="scientific">Dulcicalothrix desertica PCC 7102</name>
    <dbReference type="NCBI Taxonomy" id="232991"/>
    <lineage>
        <taxon>Bacteria</taxon>
        <taxon>Bacillati</taxon>
        <taxon>Cyanobacteriota</taxon>
        <taxon>Cyanophyceae</taxon>
        <taxon>Nostocales</taxon>
        <taxon>Calotrichaceae</taxon>
        <taxon>Dulcicalothrix</taxon>
    </lineage>
</organism>
<keyword evidence="4" id="KW-1185">Reference proteome</keyword>
<dbReference type="Pfam" id="PF14903">
    <property type="entry name" value="WG_beta_rep"/>
    <property type="match status" value="5"/>
</dbReference>
<dbReference type="PANTHER" id="PTHR37841:SF1">
    <property type="entry name" value="DUF3298 DOMAIN-CONTAINING PROTEIN"/>
    <property type="match status" value="1"/>
</dbReference>
<gene>
    <name evidence="3" type="ORF">DSM106972_079410</name>
</gene>
<evidence type="ECO:0000313" key="4">
    <source>
        <dbReference type="Proteomes" id="UP000271624"/>
    </source>
</evidence>
<dbReference type="InterPro" id="IPR032774">
    <property type="entry name" value="WG_beta_rep"/>
</dbReference>
<evidence type="ECO:0000256" key="1">
    <source>
        <dbReference type="PROSITE-ProRule" id="PRU00339"/>
    </source>
</evidence>
<dbReference type="Pfam" id="PF13431">
    <property type="entry name" value="TPR_17"/>
    <property type="match status" value="1"/>
</dbReference>
<dbReference type="SUPFAM" id="SSF48452">
    <property type="entry name" value="TPR-like"/>
    <property type="match status" value="1"/>
</dbReference>
<protein>
    <submittedName>
        <fullName evidence="3">Uncharacterized protein</fullName>
    </submittedName>
</protein>
<dbReference type="InterPro" id="IPR011990">
    <property type="entry name" value="TPR-like_helical_dom_sf"/>
</dbReference>
<feature type="repeat" description="TPR" evidence="1">
    <location>
        <begin position="827"/>
        <end position="860"/>
    </location>
</feature>
<sequence>MPKTENLYRVKFIDKSGYINQAYELVVQPKFYDARLFTSANKAPVKVNGKWGFINLKGEVSIPPQYDMVGESLRINEIPETKEDDLYRVPSSSFSSGLVGVKLNGKWGFIDETGQLVIPYQFDKVQQFSDGIANASINNLWGAINRQGNWIVSPVNKYPHPINFFQGIAKINIDTLDKIGQRTNSLNLYYFDKSGQLISVNYPPSVAREFQEGLAIIEQNLWQKPDFPPVVATSEYGFISSNGLKCGFQDEQGKVVIKPQFDGCQSFSHSLAAVRVQDKWGYIDKTGFFVVSPQFDYADSLVEERGLIIKDGKIGFINEAGKVVIKPQYFPSAESGYIGESKDLLNSFKEYAHQLEPSSKNIVRHRFSHGLATVATDGKCGYIDKQGKLAIKPQFSACSPFDSYGIAQVRQNTNTSAGSWLQPLYINSKGETFPQYITHKLISKMYPTQVKLLIAFMACLLWVIAISCHEFGHAIVAYWGGDTSVKDKGYLSFNPSRYFHPLHSFILPVIFFFIAGGIPLPGAAVYIEFEKIRNRFWITATAAAGPIASILFGLLLVPVYHLSLKYNFPYWLTAFLAFFISLQFLMAFLNLMPIPPLDGYKMLEKWLPYRLQDRNGIASLIGLIVVFIIPLFIPIIVFPILVLTGILAAISGISPDPAWVGWNLFDRWYAVLVILISCFVYFILKPALVFQLLGLIFEDYRPHIALQNYNRALRLEPNNTWSWECKASTLRKLGIYEEAIPAYNRAIELGSYNRYTRRCLIDLLGRYEWYEEKIEAQIKAVDEYIQSNPSDAWGWERKIYILQKQGCYEEALLISEQAIQQTRGKDGTIWRNKGFILRELERYEEALNCYNKAIEMNSNQVWQWCDKIMILRLLGREDEVWDTCQKAVKFKKKESVKSIWLEAAWILKISGYYGQALKAYNKVIEIAPNNTQAWQGKIDILEQLELYEEAQQARAKYDTLSVRL</sequence>
<feature type="transmembrane region" description="Helical" evidence="2">
    <location>
        <begin position="452"/>
        <end position="479"/>
    </location>
</feature>
<dbReference type="PROSITE" id="PS50005">
    <property type="entry name" value="TPR"/>
    <property type="match status" value="2"/>
</dbReference>
<keyword evidence="2" id="KW-0472">Membrane</keyword>
<reference evidence="3" key="1">
    <citation type="submission" date="2018-12" db="EMBL/GenBank/DDBJ databases">
        <authorList>
            <person name="Will S."/>
            <person name="Neumann-Schaal M."/>
            <person name="Henke P."/>
        </authorList>
    </citation>
    <scope>NUCLEOTIDE SEQUENCE</scope>
    <source>
        <strain evidence="3">PCC 7102</strain>
    </source>
</reference>
<feature type="transmembrane region" description="Helical" evidence="2">
    <location>
        <begin position="615"/>
        <end position="648"/>
    </location>
</feature>
<reference evidence="3" key="2">
    <citation type="journal article" date="2019" name="Genome Biol. Evol.">
        <title>Day and night: Metabolic profiles and evolutionary relationships of six axenic non-marine cyanobacteria.</title>
        <authorList>
            <person name="Will S.E."/>
            <person name="Henke P."/>
            <person name="Boedeker C."/>
            <person name="Huang S."/>
            <person name="Brinkmann H."/>
            <person name="Rohde M."/>
            <person name="Jarek M."/>
            <person name="Friedl T."/>
            <person name="Seufert S."/>
            <person name="Schumacher M."/>
            <person name="Overmann J."/>
            <person name="Neumann-Schaal M."/>
            <person name="Petersen J."/>
        </authorList>
    </citation>
    <scope>NUCLEOTIDE SEQUENCE [LARGE SCALE GENOMIC DNA]</scope>
    <source>
        <strain evidence="3">PCC 7102</strain>
    </source>
</reference>
<dbReference type="PANTHER" id="PTHR37841">
    <property type="entry name" value="GLR2918 PROTEIN"/>
    <property type="match status" value="1"/>
</dbReference>
<comment type="caution">
    <text evidence="3">The sequence shown here is derived from an EMBL/GenBank/DDBJ whole genome shotgun (WGS) entry which is preliminary data.</text>
</comment>
<keyword evidence="2" id="KW-0812">Transmembrane</keyword>
<feature type="transmembrane region" description="Helical" evidence="2">
    <location>
        <begin position="536"/>
        <end position="562"/>
    </location>
</feature>
<dbReference type="SMART" id="SM00028">
    <property type="entry name" value="TPR"/>
    <property type="match status" value="6"/>
</dbReference>
<dbReference type="EMBL" id="RSCL01000027">
    <property type="protein sequence ID" value="RUS99239.1"/>
    <property type="molecule type" value="Genomic_DNA"/>
</dbReference>
<feature type="transmembrane region" description="Helical" evidence="2">
    <location>
        <begin position="568"/>
        <end position="594"/>
    </location>
</feature>
<evidence type="ECO:0000256" key="2">
    <source>
        <dbReference type="SAM" id="Phobius"/>
    </source>
</evidence>
<dbReference type="InterPro" id="IPR044537">
    <property type="entry name" value="Rip2-like"/>
</dbReference>
<dbReference type="Gene3D" id="1.25.40.10">
    <property type="entry name" value="Tetratricopeptide repeat domain"/>
    <property type="match status" value="2"/>
</dbReference>
<dbReference type="CDD" id="cd06158">
    <property type="entry name" value="S2P-M50_like_1"/>
    <property type="match status" value="1"/>
</dbReference>
<dbReference type="InterPro" id="IPR019734">
    <property type="entry name" value="TPR_rpt"/>
</dbReference>
<dbReference type="Pfam" id="PF00515">
    <property type="entry name" value="TPR_1"/>
    <property type="match status" value="1"/>
</dbReference>
<keyword evidence="1" id="KW-0802">TPR repeat</keyword>
<evidence type="ECO:0000313" key="3">
    <source>
        <dbReference type="EMBL" id="RUS99239.1"/>
    </source>
</evidence>
<dbReference type="Proteomes" id="UP000271624">
    <property type="component" value="Unassembled WGS sequence"/>
</dbReference>
<feature type="transmembrane region" description="Helical" evidence="2">
    <location>
        <begin position="668"/>
        <end position="697"/>
    </location>
</feature>